<feature type="region of interest" description="Disordered" evidence="1">
    <location>
        <begin position="243"/>
        <end position="347"/>
    </location>
</feature>
<keyword evidence="2" id="KW-0732">Signal</keyword>
<feature type="compositionally biased region" description="Acidic residues" evidence="1">
    <location>
        <begin position="880"/>
        <end position="909"/>
    </location>
</feature>
<reference evidence="4 5" key="1">
    <citation type="submission" date="2023-06" db="EMBL/GenBank/DDBJ databases">
        <title>Marinobacter azerbaijanicus a moderately halophilic, isolated from Urmia Lake in Azerbaijan region of Iran.</title>
        <authorList>
            <person name="Sanchez-Porro C."/>
            <person name="Aghdam E.M."/>
            <person name="Saheb S.M."/>
            <person name="Tarhriz V."/>
            <person name="Kazemi E."/>
            <person name="Ammozegar M.A."/>
            <person name="Ventosa A."/>
            <person name="Hejazi M.S."/>
        </authorList>
    </citation>
    <scope>NUCLEOTIDE SEQUENCE [LARGE SCALE GENOMIC DNA]</scope>
    <source>
        <strain evidence="4 5">TBZ242</strain>
    </source>
</reference>
<feature type="chain" id="PRO_5046272607" evidence="2">
    <location>
        <begin position="24"/>
        <end position="1066"/>
    </location>
</feature>
<proteinExistence type="predicted"/>
<dbReference type="Proteomes" id="UP001227964">
    <property type="component" value="Unassembled WGS sequence"/>
</dbReference>
<sequence>MKVRKLAVALALAGGLGSGLAQALGLGEIELQSYLNEPLDADISLRKSEGVDPGDVFVNIAPESAYERVGIDRNYFLTKLDFRVTTASDGSLVVNVSSREPLREPYLNFLIEVTWPNGRLMREYAVLVDPPIYAEESGVQEQVAAPTTRQEPQPTRQRTQRTQASQPEPQRTTTQRPRSLGPTGPSDTLWNIAASVRPNSSVSMQQTMLALQDLNPDAFMDGNINRLKRGEVLRVPDLEQIRSRSRAEANRQVAAQNEALSSPTRTVDATATEVASGQAAQTETGGDELRLLASDDRSTRDAEEGGSAGGDGDTAGGVDAGSAVAMEELERARRENEELSGRVDDLQDQVETLQRLLELKNTQLAEIQQAEGEGVDAQPADAPGEETLTEQFAEDEGEVGAEAETDLAGAETEEAGADVDAAADGDEEGAEEEEPEPEVAADEDAVMADETLAADASDSADPAAEDERDEEAEVAAPSPEQPAQEPATPPAQPDKGFPDNIISAITNNPMYQIALGGGLVVLLLLLLLLARRNANREKAFYDQLNEETAGESDSFDLTLDDEEAGQSPDGDPLAEADAYIAYGRMDQAAQSLETAISREPSRTDLRLKLLGVYADTQDRESFEKQLREVETLEDEEAIAEARGLQSRLEEAESMPSIDDLESQLRSDSFDAGRDSSEDAASTAEEEEHLSDELAADRYESSTGQEEEDEFGSLETDFTDLDLDEIEEADREKESTPDDLIEYDLSGLESSADEEDVTKEEEAGGSDADSLADDSFDFTLEDDFAGEDVEDASDEDLDFELEEPESGTVSETAETNEDMDEFESLGLEESDLESSEPEEAAEAAEAEPEEDLQEGEFDSLDESFLDELDAELDKVAGAEDTSADSEANDLDDLELDVSDDDLALMEEFADSGDSAGSEGSGAEAEEDTAPLDEELGLEDTLSGEEPANPEEDVAGAEAVEDELPELSDEDLAGAEEAEESGEPPVASEPASGDAASRSADIDESDLGDDDDFDFLSGTDEASTKLDLARAYVEMGDVDGARDILEEVALEGNEEQKAEAQDLLKNLS</sequence>
<protein>
    <submittedName>
        <fullName evidence="4">FimV/HubP family polar landmark protein</fullName>
    </submittedName>
</protein>
<feature type="compositionally biased region" description="Acidic residues" evidence="1">
    <location>
        <begin position="1000"/>
        <end position="1012"/>
    </location>
</feature>
<evidence type="ECO:0000313" key="4">
    <source>
        <dbReference type="EMBL" id="MDL0429636.1"/>
    </source>
</evidence>
<dbReference type="InterPro" id="IPR038440">
    <property type="entry name" value="FimV_C_sf"/>
</dbReference>
<dbReference type="NCBIfam" id="TIGR03505">
    <property type="entry name" value="FimV_core"/>
    <property type="match status" value="1"/>
</dbReference>
<dbReference type="Gene3D" id="1.20.58.2200">
    <property type="match status" value="1"/>
</dbReference>
<dbReference type="NCBIfam" id="TIGR03504">
    <property type="entry name" value="FimV_Cterm"/>
    <property type="match status" value="1"/>
</dbReference>
<evidence type="ECO:0000256" key="2">
    <source>
        <dbReference type="SAM" id="SignalP"/>
    </source>
</evidence>
<gene>
    <name evidence="4" type="ORF">QPM17_00730</name>
</gene>
<dbReference type="RefSeq" id="WP_285387920.1">
    <property type="nucleotide sequence ID" value="NZ_JASSVS010000001.1"/>
</dbReference>
<feature type="compositionally biased region" description="Polar residues" evidence="1">
    <location>
        <begin position="253"/>
        <end position="284"/>
    </location>
</feature>
<feature type="compositionally biased region" description="Low complexity" evidence="1">
    <location>
        <begin position="146"/>
        <end position="163"/>
    </location>
</feature>
<dbReference type="InterPro" id="IPR020011">
    <property type="entry name" value="FimV_C"/>
</dbReference>
<feature type="compositionally biased region" description="Gly residues" evidence="1">
    <location>
        <begin position="306"/>
        <end position="319"/>
    </location>
</feature>
<feature type="compositionally biased region" description="Acidic residues" evidence="1">
    <location>
        <begin position="383"/>
        <end position="447"/>
    </location>
</feature>
<evidence type="ECO:0000256" key="1">
    <source>
        <dbReference type="SAM" id="MobiDB-lite"/>
    </source>
</evidence>
<evidence type="ECO:0000259" key="3">
    <source>
        <dbReference type="Pfam" id="PF25800"/>
    </source>
</evidence>
<feature type="compositionally biased region" description="Basic and acidic residues" evidence="1">
    <location>
        <begin position="328"/>
        <end position="345"/>
    </location>
</feature>
<feature type="compositionally biased region" description="Polar residues" evidence="1">
    <location>
        <begin position="164"/>
        <end position="177"/>
    </location>
</feature>
<dbReference type="InterPro" id="IPR020012">
    <property type="entry name" value="LysM_FimV"/>
</dbReference>
<feature type="compositionally biased region" description="Acidic residues" evidence="1">
    <location>
        <begin position="463"/>
        <end position="473"/>
    </location>
</feature>
<name>A0ABT7I6B0_9GAMM</name>
<dbReference type="Gene3D" id="1.25.40.10">
    <property type="entry name" value="Tetratricopeptide repeat domain"/>
    <property type="match status" value="1"/>
</dbReference>
<feature type="compositionally biased region" description="Low complexity" evidence="1">
    <location>
        <begin position="448"/>
        <end position="462"/>
    </location>
</feature>
<accession>A0ABT7I6B0</accession>
<feature type="region of interest" description="Disordered" evidence="1">
    <location>
        <begin position="643"/>
        <end position="1019"/>
    </location>
</feature>
<dbReference type="Pfam" id="PF25800">
    <property type="entry name" value="FimV_N"/>
    <property type="match status" value="1"/>
</dbReference>
<feature type="domain" description="FimV N-terminal" evidence="3">
    <location>
        <begin position="24"/>
        <end position="131"/>
    </location>
</feature>
<dbReference type="InterPro" id="IPR057840">
    <property type="entry name" value="FimV_N"/>
</dbReference>
<evidence type="ECO:0000313" key="5">
    <source>
        <dbReference type="Proteomes" id="UP001227964"/>
    </source>
</evidence>
<comment type="caution">
    <text evidence="4">The sequence shown here is derived from an EMBL/GenBank/DDBJ whole genome shotgun (WGS) entry which is preliminary data.</text>
</comment>
<feature type="compositionally biased region" description="Low complexity" evidence="1">
    <location>
        <begin position="474"/>
        <end position="486"/>
    </location>
</feature>
<feature type="compositionally biased region" description="Acidic residues" evidence="1">
    <location>
        <begin position="704"/>
        <end position="728"/>
    </location>
</feature>
<dbReference type="EMBL" id="JASSVS010000001">
    <property type="protein sequence ID" value="MDL0429636.1"/>
    <property type="molecule type" value="Genomic_DNA"/>
</dbReference>
<feature type="compositionally biased region" description="Basic and acidic residues" evidence="1">
    <location>
        <begin position="690"/>
        <end position="699"/>
    </location>
</feature>
<feature type="signal peptide" evidence="2">
    <location>
        <begin position="1"/>
        <end position="23"/>
    </location>
</feature>
<organism evidence="4 5">
    <name type="scientific">Marinobacter azerbaijanicus</name>
    <dbReference type="NCBI Taxonomy" id="3050455"/>
    <lineage>
        <taxon>Bacteria</taxon>
        <taxon>Pseudomonadati</taxon>
        <taxon>Pseudomonadota</taxon>
        <taxon>Gammaproteobacteria</taxon>
        <taxon>Pseudomonadales</taxon>
        <taxon>Marinobacteraceae</taxon>
        <taxon>Marinobacter</taxon>
    </lineage>
</organism>
<feature type="compositionally biased region" description="Acidic residues" evidence="1">
    <location>
        <begin position="813"/>
        <end position="869"/>
    </location>
</feature>
<feature type="compositionally biased region" description="Basic and acidic residues" evidence="1">
    <location>
        <begin position="662"/>
        <end position="676"/>
    </location>
</feature>
<keyword evidence="5" id="KW-1185">Reference proteome</keyword>
<dbReference type="InterPro" id="IPR011990">
    <property type="entry name" value="TPR-like_helical_dom_sf"/>
</dbReference>
<feature type="compositionally biased region" description="Acidic residues" evidence="1">
    <location>
        <begin position="946"/>
        <end position="980"/>
    </location>
</feature>
<feature type="compositionally biased region" description="Acidic residues" evidence="1">
    <location>
        <begin position="922"/>
        <end position="936"/>
    </location>
</feature>
<feature type="compositionally biased region" description="Acidic residues" evidence="1">
    <location>
        <begin position="769"/>
        <end position="804"/>
    </location>
</feature>
<feature type="region of interest" description="Disordered" evidence="1">
    <location>
        <begin position="368"/>
        <end position="500"/>
    </location>
</feature>
<feature type="compositionally biased region" description="Low complexity" evidence="1">
    <location>
        <begin position="981"/>
        <end position="990"/>
    </location>
</feature>
<feature type="compositionally biased region" description="Basic and acidic residues" evidence="1">
    <location>
        <begin position="287"/>
        <end position="303"/>
    </location>
</feature>
<feature type="region of interest" description="Disordered" evidence="1">
    <location>
        <begin position="138"/>
        <end position="190"/>
    </location>
</feature>
<feature type="compositionally biased region" description="Low complexity" evidence="1">
    <location>
        <begin position="910"/>
        <end position="921"/>
    </location>
</feature>